<protein>
    <submittedName>
        <fullName evidence="17">Serine protease</fullName>
    </submittedName>
</protein>
<evidence type="ECO:0000256" key="3">
    <source>
        <dbReference type="ARBA" id="ARBA00022525"/>
    </source>
</evidence>
<keyword evidence="5 12" id="KW-0732">Signal</keyword>
<proteinExistence type="inferred from homology"/>
<feature type="domain" description="PA" evidence="14">
    <location>
        <begin position="432"/>
        <end position="515"/>
    </location>
</feature>
<dbReference type="GO" id="GO:0005576">
    <property type="term" value="C:extracellular region"/>
    <property type="evidence" value="ECO:0007669"/>
    <property type="project" value="UniProtKB-SubCell"/>
</dbReference>
<evidence type="ECO:0000256" key="6">
    <source>
        <dbReference type="ARBA" id="ARBA00022801"/>
    </source>
</evidence>
<dbReference type="InterPro" id="IPR000209">
    <property type="entry name" value="Peptidase_S8/S53_dom"/>
</dbReference>
<dbReference type="InterPro" id="IPR010259">
    <property type="entry name" value="S8pro/Inhibitor_I9"/>
</dbReference>
<dbReference type="Pfam" id="PF17766">
    <property type="entry name" value="fn3_6"/>
    <property type="match status" value="1"/>
</dbReference>
<comment type="subcellular location">
    <subcellularLocation>
        <location evidence="1">Secreted</location>
    </subcellularLocation>
</comment>
<dbReference type="PROSITE" id="PS00138">
    <property type="entry name" value="SUBTILASE_SER"/>
    <property type="match status" value="1"/>
</dbReference>
<dbReference type="InterPro" id="IPR046450">
    <property type="entry name" value="PA_dom_sf"/>
</dbReference>
<evidence type="ECO:0000259" key="14">
    <source>
        <dbReference type="Pfam" id="PF02225"/>
    </source>
</evidence>
<dbReference type="InterPro" id="IPR041469">
    <property type="entry name" value="Subtilisin-like_FN3"/>
</dbReference>
<evidence type="ECO:0000256" key="11">
    <source>
        <dbReference type="RuleBase" id="RU003355"/>
    </source>
</evidence>
<evidence type="ECO:0000256" key="9">
    <source>
        <dbReference type="PIRSR" id="PIRSR615500-1"/>
    </source>
</evidence>
<dbReference type="SUPFAM" id="SSF52025">
    <property type="entry name" value="PA domain"/>
    <property type="match status" value="1"/>
</dbReference>
<dbReference type="AlphaFoldDB" id="A0A0M2V7D6"/>
<dbReference type="InterPro" id="IPR045051">
    <property type="entry name" value="SBT"/>
</dbReference>
<evidence type="ECO:0000256" key="8">
    <source>
        <dbReference type="ARBA" id="ARBA00023180"/>
    </source>
</evidence>
<accession>A0A0M2V7D6</accession>
<evidence type="ECO:0000256" key="4">
    <source>
        <dbReference type="ARBA" id="ARBA00022670"/>
    </source>
</evidence>
<evidence type="ECO:0000259" key="15">
    <source>
        <dbReference type="Pfam" id="PF05922"/>
    </source>
</evidence>
<evidence type="ECO:0000256" key="7">
    <source>
        <dbReference type="ARBA" id="ARBA00022825"/>
    </source>
</evidence>
<feature type="chain" id="PRO_5005644404" evidence="12">
    <location>
        <begin position="29"/>
        <end position="1035"/>
    </location>
</feature>
<dbReference type="EMBL" id="LAHO01000004">
    <property type="protein sequence ID" value="KKO46324.1"/>
    <property type="molecule type" value="Genomic_DNA"/>
</dbReference>
<evidence type="ECO:0000313" key="18">
    <source>
        <dbReference type="Proteomes" id="UP000034228"/>
    </source>
</evidence>
<dbReference type="PANTHER" id="PTHR10795">
    <property type="entry name" value="PROPROTEIN CONVERTASE SUBTILISIN/KEXIN"/>
    <property type="match status" value="1"/>
</dbReference>
<reference evidence="17 18" key="1">
    <citation type="submission" date="2015-03" db="EMBL/GenBank/DDBJ databases">
        <title>Draft genome sequences of two protease-producing strains of Arsukibacterium isolated from two cold and alkaline environments.</title>
        <authorList>
            <person name="Lylloff J.E."/>
            <person name="Skov L.B."/>
            <person name="Jepsen M."/>
            <person name="Hallin P.F."/>
            <person name="Sorensen S.J."/>
            <person name="Stougaard P."/>
            <person name="Glaring M.A."/>
        </authorList>
    </citation>
    <scope>NUCLEOTIDE SEQUENCE [LARGE SCALE GENOMIC DNA]</scope>
    <source>
        <strain evidence="17 18">GCM72</strain>
    </source>
</reference>
<dbReference type="PATRIC" id="fig|336831.14.peg.2946"/>
<dbReference type="InterPro" id="IPR023827">
    <property type="entry name" value="Peptidase_S8_Asp-AS"/>
</dbReference>
<keyword evidence="3" id="KW-0964">Secreted</keyword>
<comment type="caution">
    <text evidence="17">The sequence shown here is derived from an EMBL/GenBank/DDBJ whole genome shotgun (WGS) entry which is preliminary data.</text>
</comment>
<dbReference type="CDD" id="cd04818">
    <property type="entry name" value="PA_subtilisin_1"/>
    <property type="match status" value="1"/>
</dbReference>
<evidence type="ECO:0000256" key="2">
    <source>
        <dbReference type="ARBA" id="ARBA00011073"/>
    </source>
</evidence>
<dbReference type="GO" id="GO:0006508">
    <property type="term" value="P:proteolysis"/>
    <property type="evidence" value="ECO:0007669"/>
    <property type="project" value="UniProtKB-KW"/>
</dbReference>
<evidence type="ECO:0000256" key="12">
    <source>
        <dbReference type="SAM" id="SignalP"/>
    </source>
</evidence>
<comment type="similarity">
    <text evidence="2 10 11">Belongs to the peptidase S8 family.</text>
</comment>
<dbReference type="Pfam" id="PF02225">
    <property type="entry name" value="PA"/>
    <property type="match status" value="1"/>
</dbReference>
<dbReference type="Pfam" id="PF00082">
    <property type="entry name" value="Peptidase_S8"/>
    <property type="match status" value="1"/>
</dbReference>
<dbReference type="CDD" id="cd04852">
    <property type="entry name" value="Peptidases_S8_3"/>
    <property type="match status" value="1"/>
</dbReference>
<dbReference type="PRINTS" id="PR00723">
    <property type="entry name" value="SUBTILISIN"/>
</dbReference>
<dbReference type="Proteomes" id="UP000034228">
    <property type="component" value="Unassembled WGS sequence"/>
</dbReference>
<dbReference type="RefSeq" id="WP_046556765.1">
    <property type="nucleotide sequence ID" value="NZ_LAHO01000004.1"/>
</dbReference>
<dbReference type="InterPro" id="IPR015500">
    <property type="entry name" value="Peptidase_S8_subtilisin-rel"/>
</dbReference>
<evidence type="ECO:0000259" key="13">
    <source>
        <dbReference type="Pfam" id="PF00082"/>
    </source>
</evidence>
<dbReference type="InterPro" id="IPR023828">
    <property type="entry name" value="Peptidase_S8_Ser-AS"/>
</dbReference>
<dbReference type="InterPro" id="IPR036852">
    <property type="entry name" value="Peptidase_S8/S53_dom_sf"/>
</dbReference>
<dbReference type="Gene3D" id="3.50.30.30">
    <property type="match status" value="1"/>
</dbReference>
<dbReference type="PROSITE" id="PS00137">
    <property type="entry name" value="SUBTILASE_HIS"/>
    <property type="match status" value="1"/>
</dbReference>
<dbReference type="InterPro" id="IPR022398">
    <property type="entry name" value="Peptidase_S8_His-AS"/>
</dbReference>
<dbReference type="Pfam" id="PF05922">
    <property type="entry name" value="Inhibitor_I9"/>
    <property type="match status" value="1"/>
</dbReference>
<keyword evidence="6 10" id="KW-0378">Hydrolase</keyword>
<feature type="active site" description="Charge relay system" evidence="9 10">
    <location>
        <position position="597"/>
    </location>
</feature>
<dbReference type="Gene3D" id="2.60.40.2310">
    <property type="match status" value="1"/>
</dbReference>
<keyword evidence="7 10" id="KW-0720">Serine protease</keyword>
<dbReference type="SUPFAM" id="SSF52743">
    <property type="entry name" value="Subtilisin-like"/>
    <property type="match status" value="1"/>
</dbReference>
<dbReference type="InterPro" id="IPR034197">
    <property type="entry name" value="Peptidases_S8_3"/>
</dbReference>
<evidence type="ECO:0000256" key="10">
    <source>
        <dbReference type="PROSITE-ProRule" id="PRU01240"/>
    </source>
</evidence>
<dbReference type="InterPro" id="IPR037045">
    <property type="entry name" value="S8pro/Inhibitor_I9_sf"/>
</dbReference>
<keyword evidence="18" id="KW-1185">Reference proteome</keyword>
<dbReference type="STRING" id="336831.WG68_06020"/>
<organism evidence="17 18">
    <name type="scientific">Arsukibacterium ikkense</name>
    <dbReference type="NCBI Taxonomy" id="336831"/>
    <lineage>
        <taxon>Bacteria</taxon>
        <taxon>Pseudomonadati</taxon>
        <taxon>Pseudomonadota</taxon>
        <taxon>Gammaproteobacteria</taxon>
        <taxon>Chromatiales</taxon>
        <taxon>Chromatiaceae</taxon>
        <taxon>Arsukibacterium</taxon>
    </lineage>
</organism>
<feature type="domain" description="Peptidase S8/S53" evidence="13">
    <location>
        <begin position="180"/>
        <end position="651"/>
    </location>
</feature>
<keyword evidence="8" id="KW-0325">Glycoprotein</keyword>
<evidence type="ECO:0000256" key="1">
    <source>
        <dbReference type="ARBA" id="ARBA00004613"/>
    </source>
</evidence>
<feature type="domain" description="Inhibitor I9" evidence="15">
    <location>
        <begin position="52"/>
        <end position="155"/>
    </location>
</feature>
<name>A0A0M2V7D6_9GAMM</name>
<gene>
    <name evidence="17" type="ORF">WG68_06020</name>
</gene>
<dbReference type="GO" id="GO:0004252">
    <property type="term" value="F:serine-type endopeptidase activity"/>
    <property type="evidence" value="ECO:0007669"/>
    <property type="project" value="UniProtKB-UniRule"/>
</dbReference>
<evidence type="ECO:0000259" key="16">
    <source>
        <dbReference type="Pfam" id="PF17766"/>
    </source>
</evidence>
<feature type="active site" description="Charge relay system" evidence="9 10">
    <location>
        <position position="189"/>
    </location>
</feature>
<dbReference type="OrthoDB" id="614750at2"/>
<dbReference type="InterPro" id="IPR003137">
    <property type="entry name" value="PA_domain"/>
</dbReference>
<feature type="active site" description="Charge relay system" evidence="9 10">
    <location>
        <position position="259"/>
    </location>
</feature>
<keyword evidence="4 10" id="KW-0645">Protease</keyword>
<dbReference type="PROSITE" id="PS00136">
    <property type="entry name" value="SUBTILASE_ASP"/>
    <property type="match status" value="1"/>
</dbReference>
<feature type="signal peptide" evidence="12">
    <location>
        <begin position="1"/>
        <end position="28"/>
    </location>
</feature>
<evidence type="ECO:0000256" key="5">
    <source>
        <dbReference type="ARBA" id="ARBA00022729"/>
    </source>
</evidence>
<sequence length="1035" mass="106795">MRFHKLTSKTAIAVVIALGATISVASHATSYEINVDRSMLSQSADNNEVMPYIVQVKGKSGVEKAEELGELLPSAQYVSVGLNRYNANSARLLSYTNSLKDFHQQLAAQSGSDKVIYSYIHTFNGFSARMTAAQAETLRNHPHVVGVWRDEAQQLTTSNTPAFLGLTTGPDGLHVQGIRGEGVVIGVVDSGIWPEHPSFADDGSYAPIAGWAGSCDSGEDANFSCNNKLIGARYFKASFESVYNIQPGEFISPRDADNHGTHVASTAAGNAGVTADLNGIAVATVSGIAPRARIAAYKACWNSSYVSPEGVNERGCFGGDTMAAIDQAVADGVDIINYSISGSLTNITTPQAAAKLRAAQAGVFVSVSAGNSGPAASTVGTPAPWVTSVAASTYTGTSVANGIEVLAGPLQGVYRAVEGATSTPLSETGDITADLVVASPLEACAPLVNSAELAGKLALMQRGSCAFDVKLANAQAAGAAGVIMYNNSSAAPIAMGGTGSFTIPAVMTTLAAGSAFNAEVTAGGVVTVRMSPSVFVDDVPEVGNLMAGFSSRGPNQHTFDVIKPDITAPGVKILAGASAQTMFGVPGTRFTYLQGTSMSSPHIAGIAALVKEVNPGWSAAMIKSAIMTTARQNLTKENGVTPADPFDFGAGHAVPNSAINPGLTYPISNLEYFAFLCGTGATAFVQTASGFSCDAFVAAGYRVDPSQLNLPSIAIAELAGAETLQRRVTDVSGSASVYTATIEAPAGVTVTIQTNDGNGNTMSVPANGTVPYAITFTPTAAAVLQQWQFGAITWSNGVHSVRSPIAVKVVPPQLIVAPEQVTGNVAASSGRVSFPVQFNYSGLTSSSKVGLTAPFGSGGVVLQDPDSSFTFNEPGLGFHTFLVPAGTRLVRFSLFEALADVPGADLDMYVYRCIAFSCTSLGSSANDGGDEEVTIRNPVPAANGAAGDFYLVFVHGYSLFGAAQANYTMPVWVVNADASNSRLSASTRAISGRSNNVTLTTSGLTVSPFPYLGVASFYDADGNEQTTTMLEIIAR</sequence>
<dbReference type="Gene3D" id="3.40.50.200">
    <property type="entry name" value="Peptidase S8/S53 domain"/>
    <property type="match status" value="1"/>
</dbReference>
<dbReference type="PROSITE" id="PS51892">
    <property type="entry name" value="SUBTILASE"/>
    <property type="match status" value="1"/>
</dbReference>
<dbReference type="Gene3D" id="3.30.70.80">
    <property type="entry name" value="Peptidase S8 propeptide/proteinase inhibitor I9"/>
    <property type="match status" value="1"/>
</dbReference>
<feature type="domain" description="Subtilisin-like protease fibronectin type-III" evidence="16">
    <location>
        <begin position="707"/>
        <end position="807"/>
    </location>
</feature>
<evidence type="ECO:0000313" key="17">
    <source>
        <dbReference type="EMBL" id="KKO46324.1"/>
    </source>
</evidence>